<protein>
    <submittedName>
        <fullName evidence="2">Uncharacterized protein</fullName>
    </submittedName>
</protein>
<feature type="chain" id="PRO_5026987751" evidence="1">
    <location>
        <begin position="19"/>
        <end position="375"/>
    </location>
</feature>
<accession>A0A6J8CP21</accession>
<dbReference type="Pfam" id="PF15882">
    <property type="entry name" value="DUF4735"/>
    <property type="match status" value="1"/>
</dbReference>
<dbReference type="InterPro" id="IPR031751">
    <property type="entry name" value="DUF4735"/>
</dbReference>
<organism evidence="2 3">
    <name type="scientific">Mytilus coruscus</name>
    <name type="common">Sea mussel</name>
    <dbReference type="NCBI Taxonomy" id="42192"/>
    <lineage>
        <taxon>Eukaryota</taxon>
        <taxon>Metazoa</taxon>
        <taxon>Spiralia</taxon>
        <taxon>Lophotrochozoa</taxon>
        <taxon>Mollusca</taxon>
        <taxon>Bivalvia</taxon>
        <taxon>Autobranchia</taxon>
        <taxon>Pteriomorphia</taxon>
        <taxon>Mytilida</taxon>
        <taxon>Mytiloidea</taxon>
        <taxon>Mytilidae</taxon>
        <taxon>Mytilinae</taxon>
        <taxon>Mytilus</taxon>
    </lineage>
</organism>
<keyword evidence="3" id="KW-1185">Reference proteome</keyword>
<feature type="signal peptide" evidence="1">
    <location>
        <begin position="1"/>
        <end position="18"/>
    </location>
</feature>
<evidence type="ECO:0000313" key="2">
    <source>
        <dbReference type="EMBL" id="CAC5397007.1"/>
    </source>
</evidence>
<dbReference type="GO" id="GO:0016020">
    <property type="term" value="C:membrane"/>
    <property type="evidence" value="ECO:0007669"/>
    <property type="project" value="TreeGrafter"/>
</dbReference>
<dbReference type="EMBL" id="CACVKT020005663">
    <property type="protein sequence ID" value="CAC5397007.1"/>
    <property type="molecule type" value="Genomic_DNA"/>
</dbReference>
<dbReference type="AlphaFoldDB" id="A0A6J8CP21"/>
<dbReference type="PANTHER" id="PTHR33539">
    <property type="entry name" value="UPF0764 PROTEIN C16ORF89"/>
    <property type="match status" value="1"/>
</dbReference>
<keyword evidence="1" id="KW-0732">Signal</keyword>
<dbReference type="Proteomes" id="UP000507470">
    <property type="component" value="Unassembled WGS sequence"/>
</dbReference>
<dbReference type="PANTHER" id="PTHR33539:SF1">
    <property type="entry name" value="UPF0764 PROTEIN C16ORF89"/>
    <property type="match status" value="1"/>
</dbReference>
<evidence type="ECO:0000313" key="3">
    <source>
        <dbReference type="Proteomes" id="UP000507470"/>
    </source>
</evidence>
<proteinExistence type="predicted"/>
<dbReference type="OrthoDB" id="5949187at2759"/>
<reference evidence="2 3" key="1">
    <citation type="submission" date="2020-06" db="EMBL/GenBank/DDBJ databases">
        <authorList>
            <person name="Li R."/>
            <person name="Bekaert M."/>
        </authorList>
    </citation>
    <scope>NUCLEOTIDE SEQUENCE [LARGE SCALE GENOMIC DNA]</scope>
    <source>
        <strain evidence="3">wild</strain>
    </source>
</reference>
<dbReference type="GO" id="GO:0005829">
    <property type="term" value="C:cytosol"/>
    <property type="evidence" value="ECO:0007669"/>
    <property type="project" value="TreeGrafter"/>
</dbReference>
<evidence type="ECO:0000256" key="1">
    <source>
        <dbReference type="SAM" id="SignalP"/>
    </source>
</evidence>
<gene>
    <name evidence="2" type="ORF">MCOR_31499</name>
</gene>
<sequence length="375" mass="42214">MAVFNFLVVTILPAVVVPLPNTNLLKETLSTVDRALTFFSSDYSSINVDGLFGLRIGQGQLIEAANVCAKKKNCAGYLQILKSLTSKLDETCEKALPYIEQSDPDYYKRFEQTISKPYILPYTPTKFDTSVLSSIRTGTNSSYVEEEGDACYARIMGTFEEPKTGLKTSRCNITNSCYNMMTSHGTSKYAITHQLLFFMVIEHVGCTEQVETFIHGNKLRDIQRGFCQKIYKEADNLVVNGKVKSSHRDLFLEQSVLCGSLGFEDFFRSDWIKMTLTWPDKKDGCMKSTWTQLLEVKGEDLVNSLLTNPKAQHLAGDVGKSIEHKFEEELKKLSGSKTMRKLLREKAMKDDCMAHASGLAFGTFGSYVRYLVLQL</sequence>
<name>A0A6J8CP21_MYTCO</name>